<evidence type="ECO:0000259" key="2">
    <source>
        <dbReference type="PROSITE" id="PS50968"/>
    </source>
</evidence>
<protein>
    <submittedName>
        <fullName evidence="3">Acetyl-CoA carboxylase biotin carboxyl carrier protein subunit</fullName>
    </submittedName>
</protein>
<name>A0ABP8H3W0_9SPHI</name>
<dbReference type="RefSeq" id="WP_345213059.1">
    <property type="nucleotide sequence ID" value="NZ_BAABFT010000014.1"/>
</dbReference>
<dbReference type="EMBL" id="BAABFT010000014">
    <property type="protein sequence ID" value="GAA4334023.1"/>
    <property type="molecule type" value="Genomic_DNA"/>
</dbReference>
<dbReference type="SUPFAM" id="SSF51230">
    <property type="entry name" value="Single hybrid motif"/>
    <property type="match status" value="1"/>
</dbReference>
<dbReference type="Gene3D" id="2.40.50.100">
    <property type="match status" value="1"/>
</dbReference>
<dbReference type="PANTHER" id="PTHR45266">
    <property type="entry name" value="OXALOACETATE DECARBOXYLASE ALPHA CHAIN"/>
    <property type="match status" value="1"/>
</dbReference>
<dbReference type="InterPro" id="IPR011053">
    <property type="entry name" value="Single_hybrid_motif"/>
</dbReference>
<proteinExistence type="predicted"/>
<organism evidence="3 4">
    <name type="scientific">Mucilaginibacter gynuensis</name>
    <dbReference type="NCBI Taxonomy" id="1302236"/>
    <lineage>
        <taxon>Bacteria</taxon>
        <taxon>Pseudomonadati</taxon>
        <taxon>Bacteroidota</taxon>
        <taxon>Sphingobacteriia</taxon>
        <taxon>Sphingobacteriales</taxon>
        <taxon>Sphingobacteriaceae</taxon>
        <taxon>Mucilaginibacter</taxon>
    </lineage>
</organism>
<evidence type="ECO:0000313" key="3">
    <source>
        <dbReference type="EMBL" id="GAA4334023.1"/>
    </source>
</evidence>
<feature type="domain" description="Lipoyl-binding" evidence="2">
    <location>
        <begin position="84"/>
        <end position="165"/>
    </location>
</feature>
<accession>A0ABP8H3W0</accession>
<dbReference type="InterPro" id="IPR000089">
    <property type="entry name" value="Biotin_lipoyl"/>
</dbReference>
<dbReference type="InterPro" id="IPR001882">
    <property type="entry name" value="Biotin_BS"/>
</dbReference>
<keyword evidence="4" id="KW-1185">Reference proteome</keyword>
<dbReference type="CDD" id="cd06850">
    <property type="entry name" value="biotinyl_domain"/>
    <property type="match status" value="1"/>
</dbReference>
<comment type="caution">
    <text evidence="3">The sequence shown here is derived from an EMBL/GenBank/DDBJ whole genome shotgun (WGS) entry which is preliminary data.</text>
</comment>
<keyword evidence="1" id="KW-0092">Biotin</keyword>
<dbReference type="Proteomes" id="UP001500582">
    <property type="component" value="Unassembled WGS sequence"/>
</dbReference>
<dbReference type="PROSITE" id="PS00188">
    <property type="entry name" value="BIOTIN"/>
    <property type="match status" value="1"/>
</dbReference>
<dbReference type="PROSITE" id="PS50968">
    <property type="entry name" value="BIOTINYL_LIPOYL"/>
    <property type="match status" value="1"/>
</dbReference>
<dbReference type="Pfam" id="PF00364">
    <property type="entry name" value="Biotin_lipoyl"/>
    <property type="match status" value="1"/>
</dbReference>
<gene>
    <name evidence="3" type="ORF">GCM10023149_41120</name>
</gene>
<evidence type="ECO:0000256" key="1">
    <source>
        <dbReference type="ARBA" id="ARBA00023267"/>
    </source>
</evidence>
<dbReference type="InterPro" id="IPR050709">
    <property type="entry name" value="Biotin_Carboxyl_Carrier/Decarb"/>
</dbReference>
<dbReference type="PANTHER" id="PTHR45266:SF3">
    <property type="entry name" value="OXALOACETATE DECARBOXYLASE ALPHA CHAIN"/>
    <property type="match status" value="1"/>
</dbReference>
<sequence>MYKVKLNDKYTHTVERSAESLLIGGSAVNADIKQINANAYHIIKDNASYNVEVISFDVVAKTAEIKVNNNTYHITAKDQFDLLLEQLGLSDLNSVKVSEIKAPMPGLVLKVFVTEGDEVKKGDNLFVLEAMKMENIIKSPADVTVRSIKLKPGDKVEKGQILILF</sequence>
<evidence type="ECO:0000313" key="4">
    <source>
        <dbReference type="Proteomes" id="UP001500582"/>
    </source>
</evidence>
<reference evidence="4" key="1">
    <citation type="journal article" date="2019" name="Int. J. Syst. Evol. Microbiol.">
        <title>The Global Catalogue of Microorganisms (GCM) 10K type strain sequencing project: providing services to taxonomists for standard genome sequencing and annotation.</title>
        <authorList>
            <consortium name="The Broad Institute Genomics Platform"/>
            <consortium name="The Broad Institute Genome Sequencing Center for Infectious Disease"/>
            <person name="Wu L."/>
            <person name="Ma J."/>
        </authorList>
    </citation>
    <scope>NUCLEOTIDE SEQUENCE [LARGE SCALE GENOMIC DNA]</scope>
    <source>
        <strain evidence="4">JCM 17705</strain>
    </source>
</reference>